<dbReference type="InterPro" id="IPR054722">
    <property type="entry name" value="PolX-like_BBD"/>
</dbReference>
<comment type="caution">
    <text evidence="2">The sequence shown here is derived from an EMBL/GenBank/DDBJ whole genome shotgun (WGS) entry which is preliminary data.</text>
</comment>
<reference evidence="2 3" key="1">
    <citation type="journal article" date="2022" name="Nat. Plants">
        <title>Genomes of leafy and leafless Platanthera orchids illuminate the evolution of mycoheterotrophy.</title>
        <authorList>
            <person name="Li M.H."/>
            <person name="Liu K.W."/>
            <person name="Li Z."/>
            <person name="Lu H.C."/>
            <person name="Ye Q.L."/>
            <person name="Zhang D."/>
            <person name="Wang J.Y."/>
            <person name="Li Y.F."/>
            <person name="Zhong Z.M."/>
            <person name="Liu X."/>
            <person name="Yu X."/>
            <person name="Liu D.K."/>
            <person name="Tu X.D."/>
            <person name="Liu B."/>
            <person name="Hao Y."/>
            <person name="Liao X.Y."/>
            <person name="Jiang Y.T."/>
            <person name="Sun W.H."/>
            <person name="Chen J."/>
            <person name="Chen Y.Q."/>
            <person name="Ai Y."/>
            <person name="Zhai J.W."/>
            <person name="Wu S.S."/>
            <person name="Zhou Z."/>
            <person name="Hsiao Y.Y."/>
            <person name="Wu W.L."/>
            <person name="Chen Y.Y."/>
            <person name="Lin Y.F."/>
            <person name="Hsu J.L."/>
            <person name="Li C.Y."/>
            <person name="Wang Z.W."/>
            <person name="Zhao X."/>
            <person name="Zhong W.Y."/>
            <person name="Ma X.K."/>
            <person name="Ma L."/>
            <person name="Huang J."/>
            <person name="Chen G.Z."/>
            <person name="Huang M.Z."/>
            <person name="Huang L."/>
            <person name="Peng D.H."/>
            <person name="Luo Y.B."/>
            <person name="Zou S.Q."/>
            <person name="Chen S.P."/>
            <person name="Lan S."/>
            <person name="Tsai W.C."/>
            <person name="Van de Peer Y."/>
            <person name="Liu Z.J."/>
        </authorList>
    </citation>
    <scope>NUCLEOTIDE SEQUENCE [LARGE SCALE GENOMIC DNA]</scope>
    <source>
        <strain evidence="2">Lor287</strain>
    </source>
</reference>
<protein>
    <recommendedName>
        <fullName evidence="1">Retrovirus-related Pol polyprotein from transposon TNT 1-94-like beta-barrel domain-containing protein</fullName>
    </recommendedName>
</protein>
<evidence type="ECO:0000313" key="3">
    <source>
        <dbReference type="Proteomes" id="UP001418222"/>
    </source>
</evidence>
<proteinExistence type="predicted"/>
<accession>A0AAP0AXE5</accession>
<keyword evidence="3" id="KW-1185">Reference proteome</keyword>
<evidence type="ECO:0000313" key="2">
    <source>
        <dbReference type="EMBL" id="KAK8918641.1"/>
    </source>
</evidence>
<dbReference type="AlphaFoldDB" id="A0AAP0AXE5"/>
<dbReference type="Proteomes" id="UP001418222">
    <property type="component" value="Unassembled WGS sequence"/>
</dbReference>
<gene>
    <name evidence="2" type="ORF">KSP39_PZI022151</name>
</gene>
<sequence length="155" mass="17336">MCGDREMFTNLEPSGGEVSFGDALKISLEGKGLVVVKLNGESVHLNDVYYVPGLKTNILRIGQLVERGYCMQMKDGSLAMKNHKGREVVKVKMTANRLFTLNMDTQETTCLSRMEEEEESWLWHHRMGQLHRLEATIPLQDGGGSAYDFPSAEGV</sequence>
<name>A0AAP0AXE5_9ASPA</name>
<dbReference type="Pfam" id="PF22936">
    <property type="entry name" value="Pol_BBD"/>
    <property type="match status" value="1"/>
</dbReference>
<evidence type="ECO:0000259" key="1">
    <source>
        <dbReference type="Pfam" id="PF22936"/>
    </source>
</evidence>
<dbReference type="EMBL" id="JBBWWQ010000019">
    <property type="protein sequence ID" value="KAK8918641.1"/>
    <property type="molecule type" value="Genomic_DNA"/>
</dbReference>
<feature type="domain" description="Retrovirus-related Pol polyprotein from transposon TNT 1-94-like beta-barrel" evidence="1">
    <location>
        <begin position="1"/>
        <end position="69"/>
    </location>
</feature>
<organism evidence="2 3">
    <name type="scientific">Platanthera zijinensis</name>
    <dbReference type="NCBI Taxonomy" id="2320716"/>
    <lineage>
        <taxon>Eukaryota</taxon>
        <taxon>Viridiplantae</taxon>
        <taxon>Streptophyta</taxon>
        <taxon>Embryophyta</taxon>
        <taxon>Tracheophyta</taxon>
        <taxon>Spermatophyta</taxon>
        <taxon>Magnoliopsida</taxon>
        <taxon>Liliopsida</taxon>
        <taxon>Asparagales</taxon>
        <taxon>Orchidaceae</taxon>
        <taxon>Orchidoideae</taxon>
        <taxon>Orchideae</taxon>
        <taxon>Orchidinae</taxon>
        <taxon>Platanthera</taxon>
    </lineage>
</organism>